<evidence type="ECO:0000313" key="2">
    <source>
        <dbReference type="EMBL" id="QDY69343.1"/>
    </source>
</evidence>
<dbReference type="OrthoDB" id="964913at2"/>
<reference evidence="2 3" key="1">
    <citation type="submission" date="2019-07" db="EMBL/GenBank/DDBJ databases">
        <title>Litoreibacter alkalisoli sp. nov., isolated from saline-alkaline soil.</title>
        <authorList>
            <person name="Wang S."/>
            <person name="Xu L."/>
            <person name="Xing Y.-T."/>
            <person name="Sun J.-Q."/>
        </authorList>
    </citation>
    <scope>NUCLEOTIDE SEQUENCE [LARGE SCALE GENOMIC DNA]</scope>
    <source>
        <strain evidence="2 3">LN3S51</strain>
    </source>
</reference>
<protein>
    <submittedName>
        <fullName evidence="2">Uncharacterized protein</fullName>
    </submittedName>
</protein>
<organism evidence="2 3">
    <name type="scientific">Qingshengfaniella alkalisoli</name>
    <dbReference type="NCBI Taxonomy" id="2599296"/>
    <lineage>
        <taxon>Bacteria</taxon>
        <taxon>Pseudomonadati</taxon>
        <taxon>Pseudomonadota</taxon>
        <taxon>Alphaproteobacteria</taxon>
        <taxon>Rhodobacterales</taxon>
        <taxon>Paracoccaceae</taxon>
        <taxon>Qingshengfaniella</taxon>
    </lineage>
</organism>
<dbReference type="Gene3D" id="2.60.120.380">
    <property type="match status" value="1"/>
</dbReference>
<keyword evidence="1" id="KW-0732">Signal</keyword>
<feature type="chain" id="PRO_5023084228" evidence="1">
    <location>
        <begin position="21"/>
        <end position="130"/>
    </location>
</feature>
<sequence>MKASLLSVIAAFGIATSATAQETHQVQFETGDDNAAVEARVTSNAYVGYVLGAREGQTTAVSLITDGSAFFNILPPGSDGEAIYIGSTDGPEATGITLPSTGDDKIRAYLMGNARDTRESVPFTLSMAIM</sequence>
<keyword evidence="3" id="KW-1185">Reference proteome</keyword>
<proteinExistence type="predicted"/>
<dbReference type="EMBL" id="CP042261">
    <property type="protein sequence ID" value="QDY69343.1"/>
    <property type="molecule type" value="Genomic_DNA"/>
</dbReference>
<dbReference type="RefSeq" id="WP_146364722.1">
    <property type="nucleotide sequence ID" value="NZ_CP042261.1"/>
</dbReference>
<dbReference type="Proteomes" id="UP000318483">
    <property type="component" value="Chromosome"/>
</dbReference>
<dbReference type="KEGG" id="lit:FPZ52_06670"/>
<accession>A0A5B8IV77</accession>
<gene>
    <name evidence="2" type="ORF">FPZ52_06670</name>
</gene>
<dbReference type="AlphaFoldDB" id="A0A5B8IV77"/>
<feature type="signal peptide" evidence="1">
    <location>
        <begin position="1"/>
        <end position="20"/>
    </location>
</feature>
<evidence type="ECO:0000256" key="1">
    <source>
        <dbReference type="SAM" id="SignalP"/>
    </source>
</evidence>
<evidence type="ECO:0000313" key="3">
    <source>
        <dbReference type="Proteomes" id="UP000318483"/>
    </source>
</evidence>
<name>A0A5B8IV77_9RHOB</name>